<comment type="subcellular location">
    <subcellularLocation>
        <location evidence="1">Membrane</location>
        <topology evidence="1">Multi-pass membrane protein</topology>
    </subcellularLocation>
</comment>
<evidence type="ECO:0000256" key="1">
    <source>
        <dbReference type="ARBA" id="ARBA00004141"/>
    </source>
</evidence>
<protein>
    <recommendedName>
        <fullName evidence="2">Transmembrane protein 267</fullName>
    </recommendedName>
</protein>
<dbReference type="EMBL" id="BPLQ01000833">
    <property type="protein sequence ID" value="GIX75562.1"/>
    <property type="molecule type" value="Genomic_DNA"/>
</dbReference>
<dbReference type="GO" id="GO:0016020">
    <property type="term" value="C:membrane"/>
    <property type="evidence" value="ECO:0007669"/>
    <property type="project" value="UniProtKB-SubCell"/>
</dbReference>
<accession>A0AAV4MSW9</accession>
<dbReference type="InterPro" id="IPR026572">
    <property type="entry name" value="TMEM267"/>
</dbReference>
<gene>
    <name evidence="7" type="primary">Tmem267</name>
    <name evidence="7" type="ORF">CDAR_309511</name>
</gene>
<keyword evidence="5 6" id="KW-0472">Membrane</keyword>
<comment type="caution">
    <text evidence="7">The sequence shown here is derived from an EMBL/GenBank/DDBJ whole genome shotgun (WGS) entry which is preliminary data.</text>
</comment>
<keyword evidence="8" id="KW-1185">Reference proteome</keyword>
<sequence>MDLVFYIKQVLLFVCLLSVSRYGDKILSLEALHENISLRCIVDNVIHICLGIISWLIVSSYETFSVAHVLQSLLCGLIAGSIDLDHFLMAKSLKFKDAINLSSRPPFHNTTLMAMLAILLISLMHFKGNELCEYIGWYILVATISHHLRDALRRGLWIWPWTTKPLHFISYLILSYLFPLAVGFMLRINKRIIFVKVKTFDVIQV</sequence>
<dbReference type="AlphaFoldDB" id="A0AAV4MSW9"/>
<organism evidence="7 8">
    <name type="scientific">Caerostris darwini</name>
    <dbReference type="NCBI Taxonomy" id="1538125"/>
    <lineage>
        <taxon>Eukaryota</taxon>
        <taxon>Metazoa</taxon>
        <taxon>Ecdysozoa</taxon>
        <taxon>Arthropoda</taxon>
        <taxon>Chelicerata</taxon>
        <taxon>Arachnida</taxon>
        <taxon>Araneae</taxon>
        <taxon>Araneomorphae</taxon>
        <taxon>Entelegynae</taxon>
        <taxon>Araneoidea</taxon>
        <taxon>Araneidae</taxon>
        <taxon>Caerostris</taxon>
    </lineage>
</organism>
<feature type="transmembrane region" description="Helical" evidence="6">
    <location>
        <begin position="36"/>
        <end position="57"/>
    </location>
</feature>
<keyword evidence="3 6" id="KW-0812">Transmembrane</keyword>
<proteinExistence type="predicted"/>
<evidence type="ECO:0000256" key="2">
    <source>
        <dbReference type="ARBA" id="ARBA00013977"/>
    </source>
</evidence>
<feature type="transmembrane region" description="Helical" evidence="6">
    <location>
        <begin position="6"/>
        <end position="24"/>
    </location>
</feature>
<keyword evidence="4 6" id="KW-1133">Transmembrane helix</keyword>
<evidence type="ECO:0000313" key="7">
    <source>
        <dbReference type="EMBL" id="GIX75562.1"/>
    </source>
</evidence>
<dbReference type="PANTHER" id="PTHR13628">
    <property type="entry name" value="TRANSMEMBRANE PROTEIN 267"/>
    <property type="match status" value="1"/>
</dbReference>
<name>A0AAV4MSW9_9ARAC</name>
<reference evidence="7 8" key="1">
    <citation type="submission" date="2021-06" db="EMBL/GenBank/DDBJ databases">
        <title>Caerostris darwini draft genome.</title>
        <authorList>
            <person name="Kono N."/>
            <person name="Arakawa K."/>
        </authorList>
    </citation>
    <scope>NUCLEOTIDE SEQUENCE [LARGE SCALE GENOMIC DNA]</scope>
</reference>
<evidence type="ECO:0000313" key="8">
    <source>
        <dbReference type="Proteomes" id="UP001054837"/>
    </source>
</evidence>
<feature type="transmembrane region" description="Helical" evidence="6">
    <location>
        <begin position="168"/>
        <end position="188"/>
    </location>
</feature>
<evidence type="ECO:0000256" key="4">
    <source>
        <dbReference type="ARBA" id="ARBA00022989"/>
    </source>
</evidence>
<feature type="transmembrane region" description="Helical" evidence="6">
    <location>
        <begin position="109"/>
        <end position="126"/>
    </location>
</feature>
<dbReference type="Proteomes" id="UP001054837">
    <property type="component" value="Unassembled WGS sequence"/>
</dbReference>
<evidence type="ECO:0000256" key="5">
    <source>
        <dbReference type="ARBA" id="ARBA00023136"/>
    </source>
</evidence>
<evidence type="ECO:0000256" key="3">
    <source>
        <dbReference type="ARBA" id="ARBA00022692"/>
    </source>
</evidence>
<feature type="transmembrane region" description="Helical" evidence="6">
    <location>
        <begin position="69"/>
        <end position="88"/>
    </location>
</feature>
<evidence type="ECO:0000256" key="6">
    <source>
        <dbReference type="SAM" id="Phobius"/>
    </source>
</evidence>
<dbReference type="PANTHER" id="PTHR13628:SF1">
    <property type="entry name" value="TRANSMEMBRANE PROTEIN 267"/>
    <property type="match status" value="1"/>
</dbReference>